<dbReference type="SUPFAM" id="SSF51735">
    <property type="entry name" value="NAD(P)-binding Rossmann-fold domains"/>
    <property type="match status" value="1"/>
</dbReference>
<comment type="similarity">
    <text evidence="1">Belongs to the NmrA-type oxidoreductase family.</text>
</comment>
<evidence type="ECO:0000256" key="1">
    <source>
        <dbReference type="ARBA" id="ARBA00006328"/>
    </source>
</evidence>
<dbReference type="InterPro" id="IPR051164">
    <property type="entry name" value="NmrA-like_oxidored"/>
</dbReference>
<gene>
    <name evidence="4" type="ORF">Fadolivirus_1_104</name>
</gene>
<evidence type="ECO:0000256" key="2">
    <source>
        <dbReference type="ARBA" id="ARBA00022857"/>
    </source>
</evidence>
<dbReference type="Pfam" id="PF05368">
    <property type="entry name" value="NmrA"/>
    <property type="match status" value="1"/>
</dbReference>
<keyword evidence="2" id="KW-0521">NADP</keyword>
<evidence type="ECO:0000259" key="3">
    <source>
        <dbReference type="Pfam" id="PF05368"/>
    </source>
</evidence>
<proteinExistence type="inferred from homology"/>
<dbReference type="PANTHER" id="PTHR42748:SF7">
    <property type="entry name" value="NMRA LIKE REDOX SENSOR 1-RELATED"/>
    <property type="match status" value="1"/>
</dbReference>
<sequence>MQQRRTILVTGATGQQGGSVARHLLKDGTFNVRCLVRNLDSPKAKDLFNQGVQLVKGDLDNVDSLVCAMDGCYGVFGVTNFWDPSVGYDGEIRQGKNLAKACKRAGIQHLVYSTLDYNSDVPHFESKVLAETYMKTCVPTTSLVTSFYFENFAIFFPPKEENGEMVFTVAQKPTTRVPMYSVNDTGGWVLQAFLHPELYLNRDVSAVSQYITYPELVETFTRVTGKKARFNELPLDVFKGFGFPGAEELAANLQFFNDVSEGNKSDRRVDLETSQDVFKGEDWEGFLKRTGWSG</sequence>
<evidence type="ECO:0000313" key="5">
    <source>
        <dbReference type="Proteomes" id="UP001162001"/>
    </source>
</evidence>
<dbReference type="EMBL" id="MT418680">
    <property type="protein sequence ID" value="QKF93562.1"/>
    <property type="molecule type" value="Genomic_DNA"/>
</dbReference>
<dbReference type="PANTHER" id="PTHR42748">
    <property type="entry name" value="NITROGEN METABOLITE REPRESSION PROTEIN NMRA FAMILY MEMBER"/>
    <property type="match status" value="1"/>
</dbReference>
<reference evidence="4 5" key="1">
    <citation type="submission" date="2020-04" db="EMBL/GenBank/DDBJ databases">
        <title>Advantages and limits of metagenomic assembly and binning of a giant virus.</title>
        <authorList>
            <person name="Schulz F."/>
            <person name="Andreani J."/>
            <person name="Francis R."/>
            <person name="Boudjemaa H."/>
            <person name="Bou Khalil J.Y."/>
            <person name="Lee J."/>
            <person name="La Scola B."/>
            <person name="Woyke T."/>
        </authorList>
    </citation>
    <scope>NUCLEOTIDE SEQUENCE [LARGE SCALE GENOMIC DNA]</scope>
    <source>
        <strain evidence="4 5">FV1/VV64</strain>
    </source>
</reference>
<name>A0A7D3R0B6_9VIRU</name>
<evidence type="ECO:0000313" key="4">
    <source>
        <dbReference type="EMBL" id="QKF93562.1"/>
    </source>
</evidence>
<dbReference type="Gene3D" id="3.40.50.720">
    <property type="entry name" value="NAD(P)-binding Rossmann-like Domain"/>
    <property type="match status" value="1"/>
</dbReference>
<accession>A0A7D3R0B6</accession>
<feature type="domain" description="NmrA-like" evidence="3">
    <location>
        <begin position="5"/>
        <end position="285"/>
    </location>
</feature>
<protein>
    <submittedName>
        <fullName evidence="4">NmrA-like and HSCARG protein</fullName>
    </submittedName>
</protein>
<keyword evidence="5" id="KW-1185">Reference proteome</keyword>
<dbReference type="CDD" id="cd05251">
    <property type="entry name" value="NmrA_like_SDR_a"/>
    <property type="match status" value="1"/>
</dbReference>
<dbReference type="InterPro" id="IPR036291">
    <property type="entry name" value="NAD(P)-bd_dom_sf"/>
</dbReference>
<dbReference type="Proteomes" id="UP001162001">
    <property type="component" value="Segment"/>
</dbReference>
<organism evidence="4 5">
    <name type="scientific">Fadolivirus FV1/VV64</name>
    <dbReference type="NCBI Taxonomy" id="3070911"/>
    <lineage>
        <taxon>Viruses</taxon>
        <taxon>Varidnaviria</taxon>
        <taxon>Bamfordvirae</taxon>
        <taxon>Nucleocytoviricota</taxon>
        <taxon>Megaviricetes</taxon>
        <taxon>Imitervirales</taxon>
        <taxon>Mimiviridae</taxon>
        <taxon>Klosneuvirinae</taxon>
        <taxon>Fadolivirus</taxon>
        <taxon>Fadolivirus algeromassiliense</taxon>
    </lineage>
</organism>
<dbReference type="InterPro" id="IPR008030">
    <property type="entry name" value="NmrA-like"/>
</dbReference>
<dbReference type="Gene3D" id="3.90.25.10">
    <property type="entry name" value="UDP-galactose 4-epimerase, domain 1"/>
    <property type="match status" value="1"/>
</dbReference>